<evidence type="ECO:0000313" key="11">
    <source>
        <dbReference type="EMBL" id="GAA2066410.1"/>
    </source>
</evidence>
<proteinExistence type="inferred from homology"/>
<evidence type="ECO:0000256" key="7">
    <source>
        <dbReference type="SAM" id="Coils"/>
    </source>
</evidence>
<feature type="coiled-coil region" evidence="7">
    <location>
        <begin position="180"/>
        <end position="207"/>
    </location>
</feature>
<dbReference type="InterPro" id="IPR003856">
    <property type="entry name" value="LPS_length_determ_N"/>
</dbReference>
<reference evidence="11 12" key="1">
    <citation type="journal article" date="2019" name="Int. J. Syst. Evol. Microbiol.">
        <title>The Global Catalogue of Microorganisms (GCM) 10K type strain sequencing project: providing services to taxonomists for standard genome sequencing and annotation.</title>
        <authorList>
            <consortium name="The Broad Institute Genomics Platform"/>
            <consortium name="The Broad Institute Genome Sequencing Center for Infectious Disease"/>
            <person name="Wu L."/>
            <person name="Ma J."/>
        </authorList>
    </citation>
    <scope>NUCLEOTIDE SEQUENCE [LARGE SCALE GENOMIC DNA]</scope>
    <source>
        <strain evidence="11 12">JCM 15478</strain>
    </source>
</reference>
<dbReference type="Pfam" id="PF02706">
    <property type="entry name" value="Wzz"/>
    <property type="match status" value="1"/>
</dbReference>
<accession>A0ABN2VS67</accession>
<name>A0ABN2VS67_9ACTN</name>
<sequence length="465" mass="48526">MSEETIRLVTIGRILRRRWRLLALLTVVGALVGYGTSAVLFPPRYTASASVLLPGQWEERELLTQAEIATSSAVVDRAAATLRWSGTSGGELRDQVSAKAADGNIIKVAGTAETPERAQRLADRVAQQFVSFASRVAGDDADSESEEATEPEALRKKVVQTNRRISALASAADPGQTVEGVQARTELEKLRTALQQAMKKLDEAETATGKAGMVVMGPADKPTGEAPPTRTQLVAAGAVLFFLLAVVGHLAAARTDRRLRKEPEIATALRSTLLGTVDVPGERPAHRSRGRGAGAWLRRVLGLDVRWNMPAPLLSGDEAAGRIRYRRVWARLRDQVPSPGRLLAVVPEGDETALLAAGQLAAEAGGDPSASGGDPVLRVVEVPVARPLVPDRGAESGALIVLSAGSWTAGELTGIAEACADAGHEVVGTVVAGTVRARPARTAGRPPRTAAPAAAGGDDATGGTA</sequence>
<keyword evidence="6 9" id="KW-0472">Membrane</keyword>
<dbReference type="InterPro" id="IPR050445">
    <property type="entry name" value="Bact_polysacc_biosynth/exp"/>
</dbReference>
<evidence type="ECO:0000256" key="4">
    <source>
        <dbReference type="ARBA" id="ARBA00022692"/>
    </source>
</evidence>
<comment type="similarity">
    <text evidence="2">Belongs to the CpsC/CapA family.</text>
</comment>
<evidence type="ECO:0000256" key="9">
    <source>
        <dbReference type="SAM" id="Phobius"/>
    </source>
</evidence>
<dbReference type="RefSeq" id="WP_344524917.1">
    <property type="nucleotide sequence ID" value="NZ_BAAAPE010000002.1"/>
</dbReference>
<evidence type="ECO:0000256" key="3">
    <source>
        <dbReference type="ARBA" id="ARBA00022475"/>
    </source>
</evidence>
<feature type="region of interest" description="Disordered" evidence="8">
    <location>
        <begin position="438"/>
        <end position="465"/>
    </location>
</feature>
<feature type="transmembrane region" description="Helical" evidence="9">
    <location>
        <begin position="21"/>
        <end position="41"/>
    </location>
</feature>
<evidence type="ECO:0000256" key="8">
    <source>
        <dbReference type="SAM" id="MobiDB-lite"/>
    </source>
</evidence>
<keyword evidence="7" id="KW-0175">Coiled coil</keyword>
<keyword evidence="4 9" id="KW-0812">Transmembrane</keyword>
<gene>
    <name evidence="11" type="ORF">GCM10009801_12810</name>
</gene>
<comment type="subcellular location">
    <subcellularLocation>
        <location evidence="1">Cell membrane</location>
        <topology evidence="1">Multi-pass membrane protein</topology>
    </subcellularLocation>
</comment>
<dbReference type="PANTHER" id="PTHR32309:SF31">
    <property type="entry name" value="CAPSULAR EXOPOLYSACCHARIDE FAMILY"/>
    <property type="match status" value="1"/>
</dbReference>
<evidence type="ECO:0000256" key="1">
    <source>
        <dbReference type="ARBA" id="ARBA00004651"/>
    </source>
</evidence>
<evidence type="ECO:0000256" key="5">
    <source>
        <dbReference type="ARBA" id="ARBA00022989"/>
    </source>
</evidence>
<feature type="domain" description="Polysaccharide chain length determinant N-terminal" evidence="10">
    <location>
        <begin position="5"/>
        <end position="69"/>
    </location>
</feature>
<evidence type="ECO:0000313" key="12">
    <source>
        <dbReference type="Proteomes" id="UP001500016"/>
    </source>
</evidence>
<dbReference type="EMBL" id="BAAAPE010000002">
    <property type="protein sequence ID" value="GAA2066410.1"/>
    <property type="molecule type" value="Genomic_DNA"/>
</dbReference>
<evidence type="ECO:0000259" key="10">
    <source>
        <dbReference type="Pfam" id="PF02706"/>
    </source>
</evidence>
<comment type="caution">
    <text evidence="11">The sequence shown here is derived from an EMBL/GenBank/DDBJ whole genome shotgun (WGS) entry which is preliminary data.</text>
</comment>
<protein>
    <submittedName>
        <fullName evidence="11">Wzz/FepE/Etk N-terminal domain-containing protein</fullName>
    </submittedName>
</protein>
<feature type="transmembrane region" description="Helical" evidence="9">
    <location>
        <begin position="233"/>
        <end position="252"/>
    </location>
</feature>
<organism evidence="11 12">
    <name type="scientific">Streptomyces albiaxialis</name>
    <dbReference type="NCBI Taxonomy" id="329523"/>
    <lineage>
        <taxon>Bacteria</taxon>
        <taxon>Bacillati</taxon>
        <taxon>Actinomycetota</taxon>
        <taxon>Actinomycetes</taxon>
        <taxon>Kitasatosporales</taxon>
        <taxon>Streptomycetaceae</taxon>
        <taxon>Streptomyces</taxon>
    </lineage>
</organism>
<dbReference type="PANTHER" id="PTHR32309">
    <property type="entry name" value="TYROSINE-PROTEIN KINASE"/>
    <property type="match status" value="1"/>
</dbReference>
<keyword evidence="3" id="KW-1003">Cell membrane</keyword>
<evidence type="ECO:0000256" key="6">
    <source>
        <dbReference type="ARBA" id="ARBA00023136"/>
    </source>
</evidence>
<keyword evidence="5 9" id="KW-1133">Transmembrane helix</keyword>
<dbReference type="Proteomes" id="UP001500016">
    <property type="component" value="Unassembled WGS sequence"/>
</dbReference>
<evidence type="ECO:0000256" key="2">
    <source>
        <dbReference type="ARBA" id="ARBA00006683"/>
    </source>
</evidence>
<keyword evidence="12" id="KW-1185">Reference proteome</keyword>